<keyword evidence="2" id="KW-0812">Transmembrane</keyword>
<evidence type="ECO:0000313" key="4">
    <source>
        <dbReference type="Proteomes" id="UP001055336"/>
    </source>
</evidence>
<dbReference type="Proteomes" id="UP001055336">
    <property type="component" value="Chromosome"/>
</dbReference>
<keyword evidence="2" id="KW-1133">Transmembrane helix</keyword>
<feature type="transmembrane region" description="Helical" evidence="2">
    <location>
        <begin position="280"/>
        <end position="302"/>
    </location>
</feature>
<feature type="transmembrane region" description="Helical" evidence="2">
    <location>
        <begin position="191"/>
        <end position="219"/>
    </location>
</feature>
<gene>
    <name evidence="3" type="ORF">MKK62_05600</name>
</gene>
<feature type="transmembrane region" description="Helical" evidence="2">
    <location>
        <begin position="129"/>
        <end position="153"/>
    </location>
</feature>
<proteinExistence type="predicted"/>
<dbReference type="RefSeq" id="WP_240262533.1">
    <property type="nucleotide sequence ID" value="NZ_CP092488.2"/>
</dbReference>
<dbReference type="EMBL" id="CP092488">
    <property type="protein sequence ID" value="UMB70774.1"/>
    <property type="molecule type" value="Genomic_DNA"/>
</dbReference>
<evidence type="ECO:0000313" key="3">
    <source>
        <dbReference type="EMBL" id="UMB70774.1"/>
    </source>
</evidence>
<protein>
    <submittedName>
        <fullName evidence="3">Uncharacterized protein</fullName>
    </submittedName>
</protein>
<organism evidence="3 4">
    <name type="scientific">Mycobacterium paraterrae</name>
    <dbReference type="NCBI Taxonomy" id="577492"/>
    <lineage>
        <taxon>Bacteria</taxon>
        <taxon>Bacillati</taxon>
        <taxon>Actinomycetota</taxon>
        <taxon>Actinomycetes</taxon>
        <taxon>Mycobacteriales</taxon>
        <taxon>Mycobacteriaceae</taxon>
        <taxon>Mycobacterium</taxon>
    </lineage>
</organism>
<sequence length="512" mass="55977">MTTTTNGVEAPATRPMNYTAGTGESAGVTPELRSLLSAYSDALDQINKGRLFTGVSFDSGWVPRKLRTFPALRYFVSALLVRYLYRSADALKAGVMKCAVRGTSDENTDDLDMLENFERSLPPRLRLTLILPVIPLAVLAFSYLLTLLLHAGYRNLFGDLATAAITVNRAAVVTAFANAHRLAALQYPLEAYYFAGAALIVIWSAILAILPLLPAFYLVRRKLKEMSEVEASGYDAVQALPVYATELDLLVRLLLIPAVALVAIAAAIQAARQRSESELAINVSVAIAVIASALMILAGIELASRYRERHDKGPGCRSVATRVSFATVATLSACLFFALPAWEWQHNNEFTTWKREVAPTTPHPAKPGDNDDGARGWLTDQVSFLITDIQPNAQCHESPRAPIENQQYLRFNIEMWSDVDQFANQFAPYALTLPHWSVRDSHGNLTGSLYLHAQCSPGTDGISKPISPGTHTFSSVVVSAPKDAACLQLDVPNYRGKWGWKIPPMSGDCKPN</sequence>
<keyword evidence="2" id="KW-0472">Membrane</keyword>
<keyword evidence="4" id="KW-1185">Reference proteome</keyword>
<reference evidence="3" key="1">
    <citation type="submission" date="2022-08" db="EMBL/GenBank/DDBJ databases">
        <title>Whole genome sequencing of non-tuberculosis mycobacteria type-strains.</title>
        <authorList>
            <person name="Igarashi Y."/>
            <person name="Osugi A."/>
            <person name="Mitarai S."/>
        </authorList>
    </citation>
    <scope>NUCLEOTIDE SEQUENCE</scope>
    <source>
        <strain evidence="3">DSM 45127</strain>
    </source>
</reference>
<evidence type="ECO:0000256" key="1">
    <source>
        <dbReference type="SAM" id="MobiDB-lite"/>
    </source>
</evidence>
<feature type="transmembrane region" description="Helical" evidence="2">
    <location>
        <begin position="323"/>
        <end position="342"/>
    </location>
</feature>
<accession>A0ABY3VTB9</accession>
<evidence type="ECO:0000256" key="2">
    <source>
        <dbReference type="SAM" id="Phobius"/>
    </source>
</evidence>
<feature type="transmembrane region" description="Helical" evidence="2">
    <location>
        <begin position="249"/>
        <end position="268"/>
    </location>
</feature>
<feature type="region of interest" description="Disordered" evidence="1">
    <location>
        <begin position="1"/>
        <end position="25"/>
    </location>
</feature>
<name>A0ABY3VTB9_9MYCO</name>